<dbReference type="Ensembl" id="ENSLACT00000004400.1">
    <property type="protein sequence ID" value="ENSLACP00000004362.1"/>
    <property type="gene ID" value="ENSLACG00000003879.1"/>
</dbReference>
<dbReference type="eggNOG" id="ENOG502S1I0">
    <property type="taxonomic scope" value="Eukaryota"/>
</dbReference>
<dbReference type="EMBL" id="AFYH01215616">
    <property type="status" value="NOT_ANNOTATED_CDS"/>
    <property type="molecule type" value="Genomic_DNA"/>
</dbReference>
<dbReference type="GeneTree" id="ENSGT00940000165796"/>
<protein>
    <submittedName>
        <fullName evidence="2">Uncharacterized protein</fullName>
    </submittedName>
</protein>
<reference evidence="2" key="3">
    <citation type="submission" date="2025-09" db="UniProtKB">
        <authorList>
            <consortium name="Ensembl"/>
        </authorList>
    </citation>
    <scope>IDENTIFICATION</scope>
</reference>
<reference evidence="3" key="1">
    <citation type="submission" date="2011-08" db="EMBL/GenBank/DDBJ databases">
        <title>The draft genome of Latimeria chalumnae.</title>
        <authorList>
            <person name="Di Palma F."/>
            <person name="Alfoldi J."/>
            <person name="Johnson J."/>
            <person name="Berlin A."/>
            <person name="Gnerre S."/>
            <person name="Jaffe D."/>
            <person name="MacCallum I."/>
            <person name="Young S."/>
            <person name="Walker B.J."/>
            <person name="Lander E."/>
            <person name="Lindblad-Toh K."/>
        </authorList>
    </citation>
    <scope>NUCLEOTIDE SEQUENCE [LARGE SCALE GENOMIC DNA]</scope>
    <source>
        <strain evidence="3">Wild caught</strain>
    </source>
</reference>
<keyword evidence="3" id="KW-1185">Reference proteome</keyword>
<dbReference type="Pfam" id="PF15372">
    <property type="entry name" value="DUF4600"/>
    <property type="match status" value="1"/>
</dbReference>
<sequence>QGALKQLIKQLQAKKKSLQNQLKDYDLRLEQEAKAYHKASNERRTYLAEISQTSVAMEATKKQQAGQVHEIREMQARKGIYNVPANQRILDPKKGPIKKIAAVKHLPKLKH</sequence>
<dbReference type="Bgee" id="ENSLACG00000003879">
    <property type="expression patterns" value="Expressed in pelvic fin and 2 other cell types or tissues"/>
</dbReference>
<gene>
    <name evidence="2" type="primary">CCDC169</name>
</gene>
<feature type="coiled-coil region" evidence="1">
    <location>
        <begin position="1"/>
        <end position="42"/>
    </location>
</feature>
<accession>H3A3Z1</accession>
<keyword evidence="1" id="KW-0175">Coiled coil</keyword>
<reference evidence="2" key="2">
    <citation type="submission" date="2025-08" db="UniProtKB">
        <authorList>
            <consortium name="Ensembl"/>
        </authorList>
    </citation>
    <scope>IDENTIFICATION</scope>
</reference>
<dbReference type="PANTHER" id="PTHR28671:SF3">
    <property type="entry name" value="COILED-COIL DOMAIN-CONTAINING PROTEIN 169"/>
    <property type="match status" value="1"/>
</dbReference>
<evidence type="ECO:0000256" key="1">
    <source>
        <dbReference type="SAM" id="Coils"/>
    </source>
</evidence>
<dbReference type="EMBL" id="AFYH01215615">
    <property type="status" value="NOT_ANNOTATED_CDS"/>
    <property type="molecule type" value="Genomic_DNA"/>
</dbReference>
<dbReference type="AlphaFoldDB" id="H3A3Z1"/>
<evidence type="ECO:0000313" key="3">
    <source>
        <dbReference type="Proteomes" id="UP000008672"/>
    </source>
</evidence>
<dbReference type="Proteomes" id="UP000008672">
    <property type="component" value="Unassembled WGS sequence"/>
</dbReference>
<proteinExistence type="predicted"/>
<dbReference type="OMA" id="NQVKDCA"/>
<name>H3A3Z1_LATCH</name>
<dbReference type="HOGENOM" id="CLU_158060_0_0_1"/>
<dbReference type="PANTHER" id="PTHR28671">
    <property type="entry name" value="COILED-COIL DOMAIN-CONTAINING PROTEIN 169"/>
    <property type="match status" value="1"/>
</dbReference>
<evidence type="ECO:0000313" key="2">
    <source>
        <dbReference type="Ensembl" id="ENSLACP00000004362.1"/>
    </source>
</evidence>
<dbReference type="InterPro" id="IPR028022">
    <property type="entry name" value="DUF4600"/>
</dbReference>
<dbReference type="InParanoid" id="H3A3Z1"/>
<organism evidence="2 3">
    <name type="scientific">Latimeria chalumnae</name>
    <name type="common">Coelacanth</name>
    <dbReference type="NCBI Taxonomy" id="7897"/>
    <lineage>
        <taxon>Eukaryota</taxon>
        <taxon>Metazoa</taxon>
        <taxon>Chordata</taxon>
        <taxon>Craniata</taxon>
        <taxon>Vertebrata</taxon>
        <taxon>Euteleostomi</taxon>
        <taxon>Coelacanthiformes</taxon>
        <taxon>Coelacanthidae</taxon>
        <taxon>Latimeria</taxon>
    </lineage>
</organism>